<dbReference type="Proteomes" id="UP001408356">
    <property type="component" value="Unassembled WGS sequence"/>
</dbReference>
<evidence type="ECO:0000313" key="2">
    <source>
        <dbReference type="EMBL" id="KAK9422052.1"/>
    </source>
</evidence>
<feature type="region of interest" description="Disordered" evidence="1">
    <location>
        <begin position="1"/>
        <end position="23"/>
    </location>
</feature>
<evidence type="ECO:0000256" key="1">
    <source>
        <dbReference type="SAM" id="MobiDB-lite"/>
    </source>
</evidence>
<reference evidence="2 3" key="1">
    <citation type="journal article" date="2024" name="J. Plant Pathol.">
        <title>Sequence and assembly of the genome of Seiridium unicorne, isolate CBS 538.82, causal agent of cypress canker disease.</title>
        <authorList>
            <person name="Scali E."/>
            <person name="Rocca G.D."/>
            <person name="Danti R."/>
            <person name="Garbelotto M."/>
            <person name="Barberini S."/>
            <person name="Baroncelli R."/>
            <person name="Emiliani G."/>
        </authorList>
    </citation>
    <scope>NUCLEOTIDE SEQUENCE [LARGE SCALE GENOMIC DNA]</scope>
    <source>
        <strain evidence="2 3">BM-138-508</strain>
    </source>
</reference>
<gene>
    <name evidence="2" type="ORF">SUNI508_05060</name>
</gene>
<keyword evidence="3" id="KW-1185">Reference proteome</keyword>
<name>A0ABR2V590_9PEZI</name>
<proteinExistence type="predicted"/>
<sequence length="82" mass="9074">MNLSPDLCNPNENGKGKVTRTQSRSKFRVGDHVYLIVAGVREGPYKIETVPQAGRYTLCLEDGTSAKDGEEVEEPSLELKNH</sequence>
<protein>
    <submittedName>
        <fullName evidence="2">Hypervirulence associated protein TUDOR domain-containing protein</fullName>
    </submittedName>
</protein>
<organism evidence="2 3">
    <name type="scientific">Seiridium unicorne</name>
    <dbReference type="NCBI Taxonomy" id="138068"/>
    <lineage>
        <taxon>Eukaryota</taxon>
        <taxon>Fungi</taxon>
        <taxon>Dikarya</taxon>
        <taxon>Ascomycota</taxon>
        <taxon>Pezizomycotina</taxon>
        <taxon>Sordariomycetes</taxon>
        <taxon>Xylariomycetidae</taxon>
        <taxon>Amphisphaeriales</taxon>
        <taxon>Sporocadaceae</taxon>
        <taxon>Seiridium</taxon>
    </lineage>
</organism>
<comment type="caution">
    <text evidence="2">The sequence shown here is derived from an EMBL/GenBank/DDBJ whole genome shotgun (WGS) entry which is preliminary data.</text>
</comment>
<accession>A0ABR2V590</accession>
<evidence type="ECO:0000313" key="3">
    <source>
        <dbReference type="Proteomes" id="UP001408356"/>
    </source>
</evidence>
<dbReference type="EMBL" id="JARVKF010000135">
    <property type="protein sequence ID" value="KAK9422052.1"/>
    <property type="molecule type" value="Genomic_DNA"/>
</dbReference>